<reference evidence="2 3" key="1">
    <citation type="journal article" date="2020" name="Nature">
        <title>Six reference-quality genomes reveal evolution of bat adaptations.</title>
        <authorList>
            <person name="Jebb D."/>
            <person name="Huang Z."/>
            <person name="Pippel M."/>
            <person name="Hughes G.M."/>
            <person name="Lavrichenko K."/>
            <person name="Devanna P."/>
            <person name="Winkler S."/>
            <person name="Jermiin L.S."/>
            <person name="Skirmuntt E.C."/>
            <person name="Katzourakis A."/>
            <person name="Burkitt-Gray L."/>
            <person name="Ray D.A."/>
            <person name="Sullivan K.A.M."/>
            <person name="Roscito J.G."/>
            <person name="Kirilenko B.M."/>
            <person name="Davalos L.M."/>
            <person name="Corthals A.P."/>
            <person name="Power M.L."/>
            <person name="Jones G."/>
            <person name="Ransome R.D."/>
            <person name="Dechmann D.K.N."/>
            <person name="Locatelli A.G."/>
            <person name="Puechmaille S.J."/>
            <person name="Fedrigo O."/>
            <person name="Jarvis E.D."/>
            <person name="Hiller M."/>
            <person name="Vernes S.C."/>
            <person name="Myers E.W."/>
            <person name="Teeling E.C."/>
        </authorList>
    </citation>
    <scope>NUCLEOTIDE SEQUENCE [LARGE SCALE GENOMIC DNA]</scope>
    <source>
        <strain evidence="2">MPipKuh1</strain>
        <tissue evidence="2">Flight muscle</tissue>
    </source>
</reference>
<comment type="caution">
    <text evidence="2">The sequence shown here is derived from an EMBL/GenBank/DDBJ whole genome shotgun (WGS) entry which is preliminary data.</text>
</comment>
<evidence type="ECO:0000256" key="1">
    <source>
        <dbReference type="SAM" id="MobiDB-lite"/>
    </source>
</evidence>
<feature type="region of interest" description="Disordered" evidence="1">
    <location>
        <begin position="102"/>
        <end position="154"/>
    </location>
</feature>
<dbReference type="AlphaFoldDB" id="A0A7J7XVE9"/>
<sequence length="202" mass="22355">MPLTRKREAEWTAALQHFGALDEGPALVPPTQSSIAKTFRDAYEQRKEATSINHWRERPQCPMACSAEDPGSLLHPETLTAQGAVGSWAFIPEEPVRDLTGSWGPEETASQHSCRPPAAFTAEGPTRSLSSQTQLPQSLPAPHGHRSHPRQYCCGKPSPIQTVQSWTQLLQLVHAQPQPRTTHLLWSPKQVLPLVTDEKIEP</sequence>
<evidence type="ECO:0000313" key="3">
    <source>
        <dbReference type="Proteomes" id="UP000558488"/>
    </source>
</evidence>
<evidence type="ECO:0000313" key="2">
    <source>
        <dbReference type="EMBL" id="KAF6353518.1"/>
    </source>
</evidence>
<gene>
    <name evidence="2" type="ORF">mPipKuh1_010477</name>
</gene>
<dbReference type="Proteomes" id="UP000558488">
    <property type="component" value="Unassembled WGS sequence"/>
</dbReference>
<organism evidence="2 3">
    <name type="scientific">Pipistrellus kuhlii</name>
    <name type="common">Kuhl's pipistrelle</name>
    <dbReference type="NCBI Taxonomy" id="59472"/>
    <lineage>
        <taxon>Eukaryota</taxon>
        <taxon>Metazoa</taxon>
        <taxon>Chordata</taxon>
        <taxon>Craniata</taxon>
        <taxon>Vertebrata</taxon>
        <taxon>Euteleostomi</taxon>
        <taxon>Mammalia</taxon>
        <taxon>Eutheria</taxon>
        <taxon>Laurasiatheria</taxon>
        <taxon>Chiroptera</taxon>
        <taxon>Yangochiroptera</taxon>
        <taxon>Vespertilionidae</taxon>
        <taxon>Pipistrellus</taxon>
    </lineage>
</organism>
<name>A0A7J7XVE9_PIPKU</name>
<proteinExistence type="predicted"/>
<accession>A0A7J7XVE9</accession>
<dbReference type="EMBL" id="JACAGB010000007">
    <property type="protein sequence ID" value="KAF6353518.1"/>
    <property type="molecule type" value="Genomic_DNA"/>
</dbReference>
<protein>
    <submittedName>
        <fullName evidence="2">Uncharacterized protein</fullName>
    </submittedName>
</protein>
<keyword evidence="3" id="KW-1185">Reference proteome</keyword>
<feature type="compositionally biased region" description="Low complexity" evidence="1">
    <location>
        <begin position="128"/>
        <end position="142"/>
    </location>
</feature>